<evidence type="ECO:0000313" key="4">
    <source>
        <dbReference type="Proteomes" id="UP000759131"/>
    </source>
</evidence>
<dbReference type="EMBL" id="OC855967">
    <property type="protein sequence ID" value="CAD7622976.1"/>
    <property type="molecule type" value="Genomic_DNA"/>
</dbReference>
<feature type="compositionally biased region" description="Low complexity" evidence="1">
    <location>
        <begin position="363"/>
        <end position="376"/>
    </location>
</feature>
<accession>A0A7R9KH99</accession>
<feature type="compositionally biased region" description="Polar residues" evidence="1">
    <location>
        <begin position="1680"/>
        <end position="1698"/>
    </location>
</feature>
<feature type="compositionally biased region" description="Low complexity" evidence="1">
    <location>
        <begin position="1"/>
        <end position="11"/>
    </location>
</feature>
<feature type="region of interest" description="Disordered" evidence="1">
    <location>
        <begin position="2141"/>
        <end position="2226"/>
    </location>
</feature>
<feature type="compositionally biased region" description="Low complexity" evidence="1">
    <location>
        <begin position="1366"/>
        <end position="1412"/>
    </location>
</feature>
<keyword evidence="4" id="KW-1185">Reference proteome</keyword>
<feature type="compositionally biased region" description="Basic residues" evidence="1">
    <location>
        <begin position="1709"/>
        <end position="1720"/>
    </location>
</feature>
<feature type="compositionally biased region" description="Low complexity" evidence="1">
    <location>
        <begin position="387"/>
        <end position="397"/>
    </location>
</feature>
<feature type="compositionally biased region" description="Low complexity" evidence="1">
    <location>
        <begin position="2048"/>
        <end position="2062"/>
    </location>
</feature>
<gene>
    <name evidence="3" type="ORF">OSB1V03_LOCUS3437</name>
</gene>
<feature type="compositionally biased region" description="Basic and acidic residues" evidence="1">
    <location>
        <begin position="415"/>
        <end position="425"/>
    </location>
</feature>
<feature type="compositionally biased region" description="Polar residues" evidence="1">
    <location>
        <begin position="991"/>
        <end position="1013"/>
    </location>
</feature>
<evidence type="ECO:0000313" key="3">
    <source>
        <dbReference type="EMBL" id="CAD7622976.1"/>
    </source>
</evidence>
<dbReference type="PANTHER" id="PTHR24216">
    <property type="entry name" value="PAXILLIN-RELATED"/>
    <property type="match status" value="1"/>
</dbReference>
<keyword evidence="2" id="KW-0812">Transmembrane</keyword>
<feature type="compositionally biased region" description="Low complexity" evidence="1">
    <location>
        <begin position="1014"/>
        <end position="1059"/>
    </location>
</feature>
<sequence length="2696" mass="284481">MFGATGQTSPATGGGGAGGVTEDSGPGIARAAPRAGTKTDVCGLAQKRLENISRVFTFDDYIFGGNGQEFYLMKTGDPTKWQYFWSFDLVGNASILYQEGELHHSISPPLNQGLIADTFTDITGSLYFGRDKSCPTSAGNDCSFMTKAYHKGMVVFQNNPVNATPATYGYQTYILTVPIIDNPSFVGNTTNPFVVFKDDSQMPWGLPAAAPITTTTKFFPSGAEYKYLGAAYDPTQQVVFVLTYHDILSNSLIKTFFGWVPWIGKHFSQTLIHFWKLDGKGDAHYQMANAARGYTALVSKSGNLFALELGKWYLLDIFEQKDPIPEKETFSMSEFLNCNATTKPSPFNLDKPILPVKPVPTPSAGAHASNASGNSSETVAPPNPDVTSPAPSESSTAESKKEEKSSPMLIILIIGKDDEKDKEAKPGSPKAGSKVGSKVGSTTGGAKPASTTGAAKSSTGGAGGAGAGGKAGGVKPTKSLAMKSTSSVASSPTFAIGSVSAQTTDQSSVPSVVSTISSGSSSVSSSASLLVNTSTSPSSSSGGKPFDLCNSLDTTVASQITNAFTVGSIMYFGNSTTFYTALMVDPDWKYFASQPIHNLFPDCKNFYFITYKTTQFSDFITGVYFGSAKECNRLQTDCSVMNKAFEKFIIFGTIGSSGGGGQLGYKTYAIDLALTTGSGSKHLKTVSDPKAMPWGLAPNSTLDQTSKFWPQNIDYSFKCFAYDMVVQRLYSITYNPNSVTQTFQLHYRLIDGQFEGNYTAVHTSLNFTSLLYKKGNLFGLSHGNWFLIDPNYSDPKKGRHTRQPHMYDMKTFLNCNKSSPLLSTYDLLNTPPPTTTLATTTPIGTASNTSVVNGGPNAGTPVGNTGSGGTAGTGATVAADGVKSKVGPNEESTNAGKPVSKVTSEASNAKSKSAAKPATKSVAGAKHTPPVNRRQSSTLTVRSMLSLYPSIVLIGLVAINGVILQSSPSSPAPSSAGSSAAPSGVSTTPSGVSASAGQSTVSNSVAPSGVSATTGASAVSPSSQSSAVSTGAGGNSSQPSSGSASTGQSGGSPASQTTGVSPTGGSAAGSSVTPAATVANTTSTGGSKPRDLCNIGHDLVLKYGKRAFIIGDVLYVGDGTRFYRAIITANQWVYFDAEHIHNIFADSNHFTEIIGAVDFGSQQQCTEAQANCAVMTNALDKTLVIGNTSAHVLEYKTYITKDNGVGGKELLPIQPVLDVKDMPWGLPPGGPLTGQFWPQNPGLIYKNLQLMIIKTITNSSKVYIRQIDGQLAGTYTTLISGPSFLAMVYRNGHMFGINTGVGDTFYSLDFSDPLKNGQIVEKKTGSVTEFINCQNTSPLLAPLLLPTTTTAASSGAQTPALATNDTTPSSIIIGGQSTSGDSGTVGSAATSSGTTSSPTKKSSLGSKKTPPKSADKKVDPPTAGSAKTGPKSKVEPSGGAKGKGDKKSDETVRSPTVEPFFICTVGYKCLDNTVWCQSYTTAVGYEYLNGKADDNTLPIQWTNHFTKIINVIDFGSHNLCTQSQANCVIMTNAFDKTLVIGDTSASVRTLVLEYKTYITKDMGVGGHEILPIHPVMDPNVMPWGLPMSGPLTDPFWPQDSGVTFLSMAFDTKQQKLYITEMKSQILRNVYIRQMDGQLAGTYTKLELNTNVDSLLYRNGQIKNSSLVGPSAYPSDGGNSGPQNPSAVTIGGNTSNTTKKPNKPASDPRKHPRNRPTRRLTGRPPGQQRLHRNQRSSPRVGLKERTIRKATKPCDRLNSTPQSSPSSSAPSAINVSTTQSGVSPTQQPSVMSTSTGKPRTTLYPFNGVGYDLCNTGLTVSVKRAFIIGDILYFGDGTPNHFTRILNAIDFGSHNLCTQSQANCAIMANAFDKTLVIGATSAHVLEYKTYITKDMGVGGRELLPIHAVTDAKHMPWGLPMSGPLTDPFWPQDGRVIFDGMAFDTKQQKLDVYIRQMDGQLAGNYNTLKSYETVDSLLYRNGQMYALFSDRIGYRFYLLQFNNSTNRVFYDKPCPILEFINCRKNSSLVGPSAYPSDNSGPQNPSAITINTVGSADTSGTTTSATHQKSSLGSKKIPPKSADKKAEPPTAGSAKTAPKSKVEPSGGAKGEDSKKSDETVRSKMLSLYPSLVLIGLVAINGVTLQSPSQSSPSSAAPSSVSTTQSGVSVSAGQSTSVAPSGVSTTAVTSGVSPSPQAPGVSTTTGQSAASPTSQSSGVSTTTGASAGSPSSQSAVMASIATTISSGGPSSSSDSSVDNGYELCALASKLFLYNAKRAFIIGETLFFGDGTHFYRAIMAGNQWKLVLNYKSLNPYLIANHFTEIISAVSFGSQQECTQSQANCAIMTNAFDKTLVIGNTSANALEYKTYHTKDIGVGGHEILPIHPVMDPNVMPWGLPMSGPLTDPFWPQDKGLIVKSMAYDIAKQSLYITVFDELSVQSGNQSTNMKAYIRQIDGQLAGNYKQMDSTTNYTAMAYRNGQIFAIREKVQGHWYFLDFTDPTKTNLTHVMDFLNCHKSSPLLNKISATTPPISATNPTPSVSNPITTAPNASVSSLPIHPGVTTTTAVPSSTPPGQSSVAITTTTLATNTSVSIGDQSTSGDIGTVGSTHTSRTTTKATPKKSNMTAFWTILIIAIMIVVTVVIICIVYFCLKSKKSEPKPVDNKPLSSTGEPKAEADPSGGAKGGAKDADNKKSGETVRSV</sequence>
<feature type="region of interest" description="Disordered" evidence="1">
    <location>
        <begin position="1"/>
        <end position="33"/>
    </location>
</feature>
<feature type="compositionally biased region" description="Low complexity" evidence="1">
    <location>
        <begin position="2141"/>
        <end position="2166"/>
    </location>
</feature>
<feature type="compositionally biased region" description="Low complexity" evidence="1">
    <location>
        <begin position="440"/>
        <end position="459"/>
    </location>
</feature>
<feature type="compositionally biased region" description="Low complexity" evidence="1">
    <location>
        <begin position="967"/>
        <end position="990"/>
    </location>
</feature>
<feature type="compositionally biased region" description="Basic and acidic residues" evidence="1">
    <location>
        <begin position="1442"/>
        <end position="1451"/>
    </location>
</feature>
<evidence type="ECO:0000256" key="1">
    <source>
        <dbReference type="SAM" id="MobiDB-lite"/>
    </source>
</evidence>
<feature type="region of interest" description="Disordered" evidence="1">
    <location>
        <begin position="967"/>
        <end position="1089"/>
    </location>
</feature>
<organism evidence="3">
    <name type="scientific">Medioppia subpectinata</name>
    <dbReference type="NCBI Taxonomy" id="1979941"/>
    <lineage>
        <taxon>Eukaryota</taxon>
        <taxon>Metazoa</taxon>
        <taxon>Ecdysozoa</taxon>
        <taxon>Arthropoda</taxon>
        <taxon>Chelicerata</taxon>
        <taxon>Arachnida</taxon>
        <taxon>Acari</taxon>
        <taxon>Acariformes</taxon>
        <taxon>Sarcoptiformes</taxon>
        <taxon>Oribatida</taxon>
        <taxon>Brachypylina</taxon>
        <taxon>Oppioidea</taxon>
        <taxon>Oppiidae</taxon>
        <taxon>Medioppia</taxon>
    </lineage>
</organism>
<feature type="region of interest" description="Disordered" evidence="1">
    <location>
        <begin position="1354"/>
        <end position="1451"/>
    </location>
</feature>
<feature type="compositionally biased region" description="Polar residues" evidence="1">
    <location>
        <begin position="843"/>
        <end position="852"/>
    </location>
</feature>
<feature type="compositionally biased region" description="Low complexity" evidence="1">
    <location>
        <begin position="1762"/>
        <end position="1771"/>
    </location>
</feature>
<feature type="region of interest" description="Disordered" evidence="1">
    <location>
        <begin position="2651"/>
        <end position="2696"/>
    </location>
</feature>
<keyword evidence="2" id="KW-1133">Transmembrane helix</keyword>
<feature type="compositionally biased region" description="Polar residues" evidence="1">
    <location>
        <begin position="1355"/>
        <end position="1365"/>
    </location>
</feature>
<feature type="region of interest" description="Disordered" evidence="1">
    <location>
        <begin position="2586"/>
        <end position="2614"/>
    </location>
</feature>
<feature type="compositionally biased region" description="Basic and acidic residues" evidence="1">
    <location>
        <begin position="1740"/>
        <end position="1754"/>
    </location>
</feature>
<feature type="compositionally biased region" description="Polar residues" evidence="1">
    <location>
        <begin position="1772"/>
        <end position="1797"/>
    </location>
</feature>
<protein>
    <submittedName>
        <fullName evidence="3">Uncharacterized protein</fullName>
    </submittedName>
</protein>
<feature type="compositionally biased region" description="Polar residues" evidence="1">
    <location>
        <begin position="1060"/>
        <end position="1086"/>
    </location>
</feature>
<feature type="region of interest" description="Disordered" evidence="1">
    <location>
        <begin position="2030"/>
        <end position="2115"/>
    </location>
</feature>
<feature type="compositionally biased region" description="Low complexity" evidence="1">
    <location>
        <begin position="2197"/>
        <end position="2226"/>
    </location>
</feature>
<evidence type="ECO:0000256" key="2">
    <source>
        <dbReference type="SAM" id="Phobius"/>
    </source>
</evidence>
<dbReference type="EMBL" id="CAJPIZ010001392">
    <property type="protein sequence ID" value="CAG2103406.1"/>
    <property type="molecule type" value="Genomic_DNA"/>
</dbReference>
<feature type="region of interest" description="Disordered" evidence="1">
    <location>
        <begin position="838"/>
        <end position="936"/>
    </location>
</feature>
<proteinExistence type="predicted"/>
<feature type="region of interest" description="Disordered" evidence="1">
    <location>
        <begin position="347"/>
        <end position="474"/>
    </location>
</feature>
<feature type="compositionally biased region" description="Polar residues" evidence="1">
    <location>
        <begin position="2030"/>
        <end position="2047"/>
    </location>
</feature>
<dbReference type="Proteomes" id="UP000759131">
    <property type="component" value="Unassembled WGS sequence"/>
</dbReference>
<feature type="compositionally biased region" description="Low complexity" evidence="1">
    <location>
        <begin position="904"/>
        <end position="923"/>
    </location>
</feature>
<feature type="compositionally biased region" description="Low complexity" evidence="1">
    <location>
        <begin position="2599"/>
        <end position="2614"/>
    </location>
</feature>
<keyword evidence="2" id="KW-0472">Membrane</keyword>
<feature type="compositionally biased region" description="Polar residues" evidence="1">
    <location>
        <begin position="2167"/>
        <end position="2190"/>
    </location>
</feature>
<feature type="compositionally biased region" description="Gly residues" evidence="1">
    <location>
        <begin position="460"/>
        <end position="472"/>
    </location>
</feature>
<feature type="compositionally biased region" description="Basic and acidic residues" evidence="1">
    <location>
        <begin position="2105"/>
        <end position="2115"/>
    </location>
</feature>
<name>A0A7R9KH99_9ACAR</name>
<dbReference type="PANTHER" id="PTHR24216:SF65">
    <property type="entry name" value="PAXILLIN-LIKE PROTEIN 1"/>
    <property type="match status" value="1"/>
</dbReference>
<feature type="region of interest" description="Disordered" evidence="1">
    <location>
        <begin position="1667"/>
        <end position="1797"/>
    </location>
</feature>
<feature type="transmembrane region" description="Helical" evidence="2">
    <location>
        <begin position="2621"/>
        <end position="2646"/>
    </location>
</feature>
<reference evidence="3" key="1">
    <citation type="submission" date="2020-11" db="EMBL/GenBank/DDBJ databases">
        <authorList>
            <person name="Tran Van P."/>
        </authorList>
    </citation>
    <scope>NUCLEOTIDE SEQUENCE</scope>
</reference>
<feature type="compositionally biased region" description="Basic and acidic residues" evidence="1">
    <location>
        <begin position="2680"/>
        <end position="2696"/>
    </location>
</feature>